<organism evidence="2">
    <name type="scientific">Sipha flava</name>
    <name type="common">yellow sugarcane aphid</name>
    <dbReference type="NCBI Taxonomy" id="143950"/>
    <lineage>
        <taxon>Eukaryota</taxon>
        <taxon>Metazoa</taxon>
        <taxon>Ecdysozoa</taxon>
        <taxon>Arthropoda</taxon>
        <taxon>Hexapoda</taxon>
        <taxon>Insecta</taxon>
        <taxon>Pterygota</taxon>
        <taxon>Neoptera</taxon>
        <taxon>Paraneoptera</taxon>
        <taxon>Hemiptera</taxon>
        <taxon>Sternorrhyncha</taxon>
        <taxon>Aphidomorpha</taxon>
        <taxon>Aphidoidea</taxon>
        <taxon>Aphididae</taxon>
        <taxon>Sipha</taxon>
    </lineage>
</organism>
<keyword evidence="1" id="KW-1133">Transmembrane helix</keyword>
<gene>
    <name evidence="4" type="primary">LOC112692357</name>
    <name evidence="2" type="ORF">g.19151</name>
</gene>
<proteinExistence type="predicted"/>
<dbReference type="EMBL" id="GGMS01011513">
    <property type="protein sequence ID" value="MBY80716.1"/>
    <property type="molecule type" value="Transcribed_RNA"/>
</dbReference>
<accession>A0A2S2QSG1</accession>
<dbReference type="SUPFAM" id="SSF55961">
    <property type="entry name" value="Bet v1-like"/>
    <property type="match status" value="1"/>
</dbReference>
<sequence length="199" mass="23597">MKFSGSERYVKCAKLKAYRHRRALTLIGMMTVLAVLLLTAKRENSIRYTGSDMEHASSRRVWEYVSDFSNMVHLNPTIKKFTITHESSNDKQWNYTVEYEEHLSQLPFVTNKIVGNFVVEESRSRRTIKSTHWTCFSRIYCLNTKSEMQFLDLSKGSRVVEIIKYECPWLLTKFCTNEVMYQRKEIFGRLWTVFAHTKH</sequence>
<keyword evidence="1" id="KW-0472">Membrane</keyword>
<name>A0A2S2QSG1_9HEMI</name>
<evidence type="ECO:0000256" key="1">
    <source>
        <dbReference type="SAM" id="Phobius"/>
    </source>
</evidence>
<feature type="transmembrane region" description="Helical" evidence="1">
    <location>
        <begin position="21"/>
        <end position="40"/>
    </location>
</feature>
<protein>
    <submittedName>
        <fullName evidence="4">Uncharacterized protein LOC112692357</fullName>
    </submittedName>
</protein>
<evidence type="ECO:0000313" key="2">
    <source>
        <dbReference type="EMBL" id="MBY80716.1"/>
    </source>
</evidence>
<dbReference type="Proteomes" id="UP000694846">
    <property type="component" value="Unplaced"/>
</dbReference>
<evidence type="ECO:0000313" key="4">
    <source>
        <dbReference type="RefSeq" id="XP_025422791.1"/>
    </source>
</evidence>
<dbReference type="GeneID" id="112692357"/>
<dbReference type="RefSeq" id="XP_025422791.1">
    <property type="nucleotide sequence ID" value="XM_025567006.1"/>
</dbReference>
<keyword evidence="3" id="KW-1185">Reference proteome</keyword>
<reference evidence="4" key="2">
    <citation type="submission" date="2025-04" db="UniProtKB">
        <authorList>
            <consortium name="RefSeq"/>
        </authorList>
    </citation>
    <scope>IDENTIFICATION</scope>
    <source>
        <tissue evidence="4">Whole body</tissue>
    </source>
</reference>
<evidence type="ECO:0000313" key="3">
    <source>
        <dbReference type="Proteomes" id="UP000694846"/>
    </source>
</evidence>
<dbReference type="OrthoDB" id="6578546at2759"/>
<dbReference type="AlphaFoldDB" id="A0A2S2QSG1"/>
<keyword evidence="1" id="KW-0812">Transmembrane</keyword>
<reference evidence="2" key="1">
    <citation type="submission" date="2018-04" db="EMBL/GenBank/DDBJ databases">
        <title>Transcriptome assembly of Sipha flava.</title>
        <authorList>
            <person name="Scully E.D."/>
            <person name="Geib S.M."/>
            <person name="Palmer N.A."/>
            <person name="Koch K."/>
            <person name="Bradshaw J."/>
            <person name="Heng-Moss T."/>
            <person name="Sarath G."/>
        </authorList>
    </citation>
    <scope>NUCLEOTIDE SEQUENCE</scope>
</reference>